<evidence type="ECO:0000313" key="5">
    <source>
        <dbReference type="Proteomes" id="UP000015106"/>
    </source>
</evidence>
<dbReference type="EnsemblPlants" id="TuG1812G0500005607.01.T01">
    <property type="protein sequence ID" value="TuG1812G0500005607.01.T01.cds439656"/>
    <property type="gene ID" value="TuG1812G0500005607.01"/>
</dbReference>
<dbReference type="InterPro" id="IPR044974">
    <property type="entry name" value="Disease_R_plants"/>
</dbReference>
<dbReference type="Gene3D" id="1.10.10.10">
    <property type="entry name" value="Winged helix-like DNA-binding domain superfamily/Winged helix DNA-binding domain"/>
    <property type="match status" value="1"/>
</dbReference>
<dbReference type="PANTHER" id="PTHR23155">
    <property type="entry name" value="DISEASE RESISTANCE PROTEIN RP"/>
    <property type="match status" value="1"/>
</dbReference>
<reference evidence="5" key="1">
    <citation type="journal article" date="2013" name="Nature">
        <title>Draft genome of the wheat A-genome progenitor Triticum urartu.</title>
        <authorList>
            <person name="Ling H.Q."/>
            <person name="Zhao S."/>
            <person name="Liu D."/>
            <person name="Wang J."/>
            <person name="Sun H."/>
            <person name="Zhang C."/>
            <person name="Fan H."/>
            <person name="Li D."/>
            <person name="Dong L."/>
            <person name="Tao Y."/>
            <person name="Gao C."/>
            <person name="Wu H."/>
            <person name="Li Y."/>
            <person name="Cui Y."/>
            <person name="Guo X."/>
            <person name="Zheng S."/>
            <person name="Wang B."/>
            <person name="Yu K."/>
            <person name="Liang Q."/>
            <person name="Yang W."/>
            <person name="Lou X."/>
            <person name="Chen J."/>
            <person name="Feng M."/>
            <person name="Jian J."/>
            <person name="Zhang X."/>
            <person name="Luo G."/>
            <person name="Jiang Y."/>
            <person name="Liu J."/>
            <person name="Wang Z."/>
            <person name="Sha Y."/>
            <person name="Zhang B."/>
            <person name="Wu H."/>
            <person name="Tang D."/>
            <person name="Shen Q."/>
            <person name="Xue P."/>
            <person name="Zou S."/>
            <person name="Wang X."/>
            <person name="Liu X."/>
            <person name="Wang F."/>
            <person name="Yang Y."/>
            <person name="An X."/>
            <person name="Dong Z."/>
            <person name="Zhang K."/>
            <person name="Zhang X."/>
            <person name="Luo M.C."/>
            <person name="Dvorak J."/>
            <person name="Tong Y."/>
            <person name="Wang J."/>
            <person name="Yang H."/>
            <person name="Li Z."/>
            <person name="Wang D."/>
            <person name="Zhang A."/>
            <person name="Wang J."/>
        </authorList>
    </citation>
    <scope>NUCLEOTIDE SEQUENCE</scope>
    <source>
        <strain evidence="5">cv. G1812</strain>
    </source>
</reference>
<dbReference type="InterPro" id="IPR058922">
    <property type="entry name" value="WHD_DRP"/>
</dbReference>
<dbReference type="PANTHER" id="PTHR23155:SF1114">
    <property type="entry name" value="OS02G0475500 PROTEIN"/>
    <property type="match status" value="1"/>
</dbReference>
<evidence type="ECO:0000313" key="4">
    <source>
        <dbReference type="EnsemblPlants" id="TuG1812G0500005607.01.T01.cds439656"/>
    </source>
</evidence>
<dbReference type="Gramene" id="TuG1812G0500005607.01.T01">
    <property type="protein sequence ID" value="TuG1812G0500005607.01.T01.cds439656"/>
    <property type="gene ID" value="TuG1812G0500005607.01"/>
</dbReference>
<dbReference type="AlphaFoldDB" id="A0A8R7QIN4"/>
<proteinExistence type="predicted"/>
<dbReference type="InterPro" id="IPR036388">
    <property type="entry name" value="WH-like_DNA-bd_sf"/>
</dbReference>
<sequence length="195" mass="22222">MNPELGTIRTVLMRSYDGLPYHLKSCFLYMPIFPEDYKIGRGRLAGRWSAEGYSREVHNRSAEEIADNYFMELISRSMILPCQQSIQSTKGIDSCQVHDLIRDIGVSMSMEENLVFTLEEGCSSNSQAAVRQLAISSNWEGNKSEFESIVDMSLLRLITCFGEWKSFFVSDKMMLLRLLDLEDATGLHGHHLEPI</sequence>
<dbReference type="Proteomes" id="UP000015106">
    <property type="component" value="Chromosome 5"/>
</dbReference>
<accession>A0A8R7QIN4</accession>
<protein>
    <recommendedName>
        <fullName evidence="3">Disease resistance protein winged helix domain-containing protein</fullName>
    </recommendedName>
</protein>
<evidence type="ECO:0000256" key="1">
    <source>
        <dbReference type="ARBA" id="ARBA00022737"/>
    </source>
</evidence>
<dbReference type="GO" id="GO:0009626">
    <property type="term" value="P:plant-type hypersensitive response"/>
    <property type="evidence" value="ECO:0007669"/>
    <property type="project" value="UniProtKB-ARBA"/>
</dbReference>
<reference evidence="4" key="3">
    <citation type="submission" date="2022-06" db="UniProtKB">
        <authorList>
            <consortium name="EnsemblPlants"/>
        </authorList>
    </citation>
    <scope>IDENTIFICATION</scope>
</reference>
<dbReference type="GO" id="GO:0002758">
    <property type="term" value="P:innate immune response-activating signaling pathway"/>
    <property type="evidence" value="ECO:0007669"/>
    <property type="project" value="UniProtKB-ARBA"/>
</dbReference>
<dbReference type="GO" id="GO:0042742">
    <property type="term" value="P:defense response to bacterium"/>
    <property type="evidence" value="ECO:0007669"/>
    <property type="project" value="UniProtKB-ARBA"/>
</dbReference>
<evidence type="ECO:0000259" key="3">
    <source>
        <dbReference type="Pfam" id="PF23559"/>
    </source>
</evidence>
<dbReference type="FunFam" id="1.10.10.10:FF:000322">
    <property type="entry name" value="Probable disease resistance protein At1g63360"/>
    <property type="match status" value="1"/>
</dbReference>
<reference evidence="4" key="2">
    <citation type="submission" date="2018-03" db="EMBL/GenBank/DDBJ databases">
        <title>The Triticum urartu genome reveals the dynamic nature of wheat genome evolution.</title>
        <authorList>
            <person name="Ling H."/>
            <person name="Ma B."/>
            <person name="Shi X."/>
            <person name="Liu H."/>
            <person name="Dong L."/>
            <person name="Sun H."/>
            <person name="Cao Y."/>
            <person name="Gao Q."/>
            <person name="Zheng S."/>
            <person name="Li Y."/>
            <person name="Yu Y."/>
            <person name="Du H."/>
            <person name="Qi M."/>
            <person name="Li Y."/>
            <person name="Yu H."/>
            <person name="Cui Y."/>
            <person name="Wang N."/>
            <person name="Chen C."/>
            <person name="Wu H."/>
            <person name="Zhao Y."/>
            <person name="Zhang J."/>
            <person name="Li Y."/>
            <person name="Zhou W."/>
            <person name="Zhang B."/>
            <person name="Hu W."/>
            <person name="Eijk M."/>
            <person name="Tang J."/>
            <person name="Witsenboer H."/>
            <person name="Zhao S."/>
            <person name="Li Z."/>
            <person name="Zhang A."/>
            <person name="Wang D."/>
            <person name="Liang C."/>
        </authorList>
    </citation>
    <scope>NUCLEOTIDE SEQUENCE [LARGE SCALE GENOMIC DNA]</scope>
    <source>
        <strain evidence="4">cv. G1812</strain>
    </source>
</reference>
<keyword evidence="1" id="KW-0677">Repeat</keyword>
<dbReference type="Pfam" id="PF23559">
    <property type="entry name" value="WHD_DRP"/>
    <property type="match status" value="1"/>
</dbReference>
<feature type="domain" description="Disease resistance protein winged helix" evidence="3">
    <location>
        <begin position="32"/>
        <end position="104"/>
    </location>
</feature>
<name>A0A8R7QIN4_TRIUA</name>
<evidence type="ECO:0000256" key="2">
    <source>
        <dbReference type="ARBA" id="ARBA00022821"/>
    </source>
</evidence>
<keyword evidence="2" id="KW-0611">Plant defense</keyword>
<organism evidence="4 5">
    <name type="scientific">Triticum urartu</name>
    <name type="common">Red wild einkorn</name>
    <name type="synonym">Crithodium urartu</name>
    <dbReference type="NCBI Taxonomy" id="4572"/>
    <lineage>
        <taxon>Eukaryota</taxon>
        <taxon>Viridiplantae</taxon>
        <taxon>Streptophyta</taxon>
        <taxon>Embryophyta</taxon>
        <taxon>Tracheophyta</taxon>
        <taxon>Spermatophyta</taxon>
        <taxon>Magnoliopsida</taxon>
        <taxon>Liliopsida</taxon>
        <taxon>Poales</taxon>
        <taxon>Poaceae</taxon>
        <taxon>BOP clade</taxon>
        <taxon>Pooideae</taxon>
        <taxon>Triticodae</taxon>
        <taxon>Triticeae</taxon>
        <taxon>Triticinae</taxon>
        <taxon>Triticum</taxon>
    </lineage>
</organism>
<keyword evidence="5" id="KW-1185">Reference proteome</keyword>